<evidence type="ECO:0000256" key="1">
    <source>
        <dbReference type="SAM" id="Phobius"/>
    </source>
</evidence>
<dbReference type="Proteomes" id="UP000244180">
    <property type="component" value="Unassembled WGS sequence"/>
</dbReference>
<feature type="chain" id="PRO_5015730987" description="Conjugal transfer protein TrbC" evidence="2">
    <location>
        <begin position="27"/>
        <end position="121"/>
    </location>
</feature>
<keyword evidence="1" id="KW-1133">Transmembrane helix</keyword>
<feature type="transmembrane region" description="Helical" evidence="1">
    <location>
        <begin position="50"/>
        <end position="69"/>
    </location>
</feature>
<proteinExistence type="predicted"/>
<evidence type="ECO:0000256" key="2">
    <source>
        <dbReference type="SAM" id="SignalP"/>
    </source>
</evidence>
<evidence type="ECO:0008006" key="5">
    <source>
        <dbReference type="Google" id="ProtNLM"/>
    </source>
</evidence>
<evidence type="ECO:0000313" key="4">
    <source>
        <dbReference type="Proteomes" id="UP000244180"/>
    </source>
</evidence>
<dbReference type="AlphaFoldDB" id="A0A2T5G6T0"/>
<accession>A0A2T5G6T0</accession>
<evidence type="ECO:0000313" key="3">
    <source>
        <dbReference type="EMBL" id="PTQ51906.1"/>
    </source>
</evidence>
<feature type="signal peptide" evidence="2">
    <location>
        <begin position="1"/>
        <end position="26"/>
    </location>
</feature>
<keyword evidence="1" id="KW-0812">Transmembrane</keyword>
<dbReference type="InterPro" id="IPR007039">
    <property type="entry name" value="TrbC/VirB2"/>
</dbReference>
<feature type="transmembrane region" description="Helical" evidence="1">
    <location>
        <begin position="90"/>
        <end position="118"/>
    </location>
</feature>
<comment type="caution">
    <text evidence="3">The sequence shown here is derived from an EMBL/GenBank/DDBJ whole genome shotgun (WGS) entry which is preliminary data.</text>
</comment>
<dbReference type="EMBL" id="PEBV01000033">
    <property type="protein sequence ID" value="PTQ51906.1"/>
    <property type="molecule type" value="Genomic_DNA"/>
</dbReference>
<dbReference type="Pfam" id="PF04956">
    <property type="entry name" value="TrbC"/>
    <property type="match status" value="1"/>
</dbReference>
<reference evidence="3 4" key="1">
    <citation type="submission" date="2017-08" db="EMBL/GenBank/DDBJ databases">
        <title>Burning lignite coal seam in the remote Altai Mountains harbors a hydrogen-driven thermophilic microbial community.</title>
        <authorList>
            <person name="Kadnikov V.V."/>
            <person name="Mardanov A.V."/>
            <person name="Ivasenko D."/>
            <person name="Beletsky A.V."/>
            <person name="Karnachuk O.V."/>
            <person name="Ravin N.V."/>
        </authorList>
    </citation>
    <scope>NUCLEOTIDE SEQUENCE [LARGE SCALE GENOMIC DNA]</scope>
    <source>
        <strain evidence="3">AL33</strain>
    </source>
</reference>
<gene>
    <name evidence="3" type="ORF">HSCHL_0982</name>
</gene>
<organism evidence="3 4">
    <name type="scientific">Hydrogenibacillus schlegelii</name>
    <name type="common">Bacillus schlegelii</name>
    <dbReference type="NCBI Taxonomy" id="1484"/>
    <lineage>
        <taxon>Bacteria</taxon>
        <taxon>Bacillati</taxon>
        <taxon>Bacillota</taxon>
        <taxon>Bacilli</taxon>
        <taxon>Bacillales</taxon>
        <taxon>Bacillales Family X. Incertae Sedis</taxon>
        <taxon>Hydrogenibacillus</taxon>
    </lineage>
</organism>
<keyword evidence="1" id="KW-0472">Membrane</keyword>
<name>A0A2T5G6T0_HYDSH</name>
<dbReference type="RefSeq" id="WP_273000530.1">
    <property type="nucleotide sequence ID" value="NZ_PEBV01000033.1"/>
</dbReference>
<sequence length="121" mass="12867">MTRIFSLATAVFVLALFLFAPHPAFASGVVSKVTGAEDFNSKLDTATDNIIGFLRKIGLLLAVVMLIWAGITFAARGGNPQALLDMKGRLIAAAVGIFLVFGAEMVVKFFTSIFGLSIEVK</sequence>
<protein>
    <recommendedName>
        <fullName evidence="5">Conjugal transfer protein TrbC</fullName>
    </recommendedName>
</protein>
<keyword evidence="2" id="KW-0732">Signal</keyword>